<evidence type="ECO:0000313" key="4">
    <source>
        <dbReference type="Proteomes" id="UP001152759"/>
    </source>
</evidence>
<dbReference type="AlphaFoldDB" id="A0A9P0CCC1"/>
<feature type="region of interest" description="Disordered" evidence="1">
    <location>
        <begin position="171"/>
        <end position="200"/>
    </location>
</feature>
<protein>
    <submittedName>
        <fullName evidence="3">Uncharacterized protein</fullName>
    </submittedName>
</protein>
<feature type="transmembrane region" description="Helical" evidence="2">
    <location>
        <begin position="42"/>
        <end position="60"/>
    </location>
</feature>
<keyword evidence="2" id="KW-0472">Membrane</keyword>
<organism evidence="3 4">
    <name type="scientific">Bemisia tabaci</name>
    <name type="common">Sweetpotato whitefly</name>
    <name type="synonym">Aleurodes tabaci</name>
    <dbReference type="NCBI Taxonomy" id="7038"/>
    <lineage>
        <taxon>Eukaryota</taxon>
        <taxon>Metazoa</taxon>
        <taxon>Ecdysozoa</taxon>
        <taxon>Arthropoda</taxon>
        <taxon>Hexapoda</taxon>
        <taxon>Insecta</taxon>
        <taxon>Pterygota</taxon>
        <taxon>Neoptera</taxon>
        <taxon>Paraneoptera</taxon>
        <taxon>Hemiptera</taxon>
        <taxon>Sternorrhyncha</taxon>
        <taxon>Aleyrodoidea</taxon>
        <taxon>Aleyrodidae</taxon>
        <taxon>Aleyrodinae</taxon>
        <taxon>Bemisia</taxon>
    </lineage>
</organism>
<keyword evidence="4" id="KW-1185">Reference proteome</keyword>
<dbReference type="Proteomes" id="UP001152759">
    <property type="component" value="Chromosome 2"/>
</dbReference>
<proteinExistence type="predicted"/>
<dbReference type="EMBL" id="OU963863">
    <property type="protein sequence ID" value="CAH0766950.1"/>
    <property type="molecule type" value="Genomic_DNA"/>
</dbReference>
<evidence type="ECO:0000256" key="1">
    <source>
        <dbReference type="SAM" id="MobiDB-lite"/>
    </source>
</evidence>
<name>A0A9P0CCC1_BEMTA</name>
<gene>
    <name evidence="3" type="ORF">BEMITA_LOCUS4517</name>
</gene>
<accession>A0A9P0CCC1</accession>
<reference evidence="3" key="1">
    <citation type="submission" date="2021-12" db="EMBL/GenBank/DDBJ databases">
        <authorList>
            <person name="King R."/>
        </authorList>
    </citation>
    <scope>NUCLEOTIDE SEQUENCE</scope>
</reference>
<keyword evidence="2" id="KW-1133">Transmembrane helix</keyword>
<sequence length="200" mass="22176">MPASGPVYQPTTVSYEQQEWSRPHGYLSEILHTVRSPRCIQWFLLALGLVSIFIGLMMTAGGLFKSEVEAQSDPANSGSIIVAICGVLIFVFGVLMVAVYIQLIRRRKGCSCFSKERRLARDLHPQVGNGQIMTLNPSTDLLVASSTQYGPASENPPAVTEEETHQLMSNDHKEVVDEHEHMLESDPRIVLRPLSKTEEA</sequence>
<evidence type="ECO:0000313" key="3">
    <source>
        <dbReference type="EMBL" id="CAH0766950.1"/>
    </source>
</evidence>
<evidence type="ECO:0000256" key="2">
    <source>
        <dbReference type="SAM" id="Phobius"/>
    </source>
</evidence>
<keyword evidence="2" id="KW-0812">Transmembrane</keyword>
<feature type="transmembrane region" description="Helical" evidence="2">
    <location>
        <begin position="80"/>
        <end position="101"/>
    </location>
</feature>